<keyword evidence="3 6" id="KW-0540">Nuclease</keyword>
<accession>A0ABP7LGY8</accession>
<comment type="cofactor">
    <cofactor evidence="6">
        <name>a divalent metal cation</name>
        <dbReference type="ChEBI" id="CHEBI:60240"/>
    </cofactor>
</comment>
<comment type="catalytic activity">
    <reaction evidence="6">
        <text>Exonucleolytic cleavage that removes extra residues from the 3'-terminus of tRNA to produce 5'-mononucleotides.</text>
        <dbReference type="EC" id="3.1.13.5"/>
    </reaction>
</comment>
<dbReference type="EMBL" id="BAAAZT010000030">
    <property type="protein sequence ID" value="GAA3901703.1"/>
    <property type="molecule type" value="Genomic_DNA"/>
</dbReference>
<keyword evidence="1 6" id="KW-0963">Cytoplasm</keyword>
<evidence type="ECO:0000256" key="4">
    <source>
        <dbReference type="ARBA" id="ARBA00022801"/>
    </source>
</evidence>
<dbReference type="Pfam" id="PF01612">
    <property type="entry name" value="DNA_pol_A_exo1"/>
    <property type="match status" value="1"/>
</dbReference>
<dbReference type="PROSITE" id="PS50967">
    <property type="entry name" value="HRDC"/>
    <property type="match status" value="1"/>
</dbReference>
<dbReference type="PANTHER" id="PTHR47649:SF1">
    <property type="entry name" value="RIBONUCLEASE D"/>
    <property type="match status" value="1"/>
</dbReference>
<dbReference type="InterPro" id="IPR044876">
    <property type="entry name" value="HRDC_dom_sf"/>
</dbReference>
<evidence type="ECO:0000313" key="9">
    <source>
        <dbReference type="Proteomes" id="UP001500133"/>
    </source>
</evidence>
<dbReference type="NCBIfam" id="TIGR01388">
    <property type="entry name" value="rnd"/>
    <property type="match status" value="1"/>
</dbReference>
<evidence type="ECO:0000256" key="1">
    <source>
        <dbReference type="ARBA" id="ARBA00022490"/>
    </source>
</evidence>
<dbReference type="CDD" id="cd06142">
    <property type="entry name" value="RNaseD_exo"/>
    <property type="match status" value="1"/>
</dbReference>
<comment type="subcellular location">
    <subcellularLocation>
        <location evidence="6">Cytoplasm</location>
    </subcellularLocation>
</comment>
<keyword evidence="9" id="KW-1185">Reference proteome</keyword>
<dbReference type="SMART" id="SM00341">
    <property type="entry name" value="HRDC"/>
    <property type="match status" value="1"/>
</dbReference>
<name>A0ABP7LGY8_9GAMM</name>
<dbReference type="InterPro" id="IPR002562">
    <property type="entry name" value="3'-5'_exonuclease_dom"/>
</dbReference>
<dbReference type="InterPro" id="IPR048579">
    <property type="entry name" value="RNAseD_HRDC_C"/>
</dbReference>
<dbReference type="InterPro" id="IPR006292">
    <property type="entry name" value="RNase_D"/>
</dbReference>
<dbReference type="Pfam" id="PF21293">
    <property type="entry name" value="RNAseD_HRDC_C"/>
    <property type="match status" value="1"/>
</dbReference>
<dbReference type="SUPFAM" id="SSF47819">
    <property type="entry name" value="HRDC-like"/>
    <property type="match status" value="2"/>
</dbReference>
<evidence type="ECO:0000259" key="7">
    <source>
        <dbReference type="PROSITE" id="PS50967"/>
    </source>
</evidence>
<protein>
    <recommendedName>
        <fullName evidence="6">Ribonuclease D</fullName>
        <shortName evidence="6">RNase D</shortName>
        <ecNumber evidence="6">3.1.13.5</ecNumber>
    </recommendedName>
</protein>
<organism evidence="8 9">
    <name type="scientific">Halomonas cibimaris</name>
    <dbReference type="NCBI Taxonomy" id="657012"/>
    <lineage>
        <taxon>Bacteria</taxon>
        <taxon>Pseudomonadati</taxon>
        <taxon>Pseudomonadota</taxon>
        <taxon>Gammaproteobacteria</taxon>
        <taxon>Oceanospirillales</taxon>
        <taxon>Halomonadaceae</taxon>
        <taxon>Halomonas</taxon>
    </lineage>
</organism>
<feature type="domain" description="HRDC" evidence="7">
    <location>
        <begin position="218"/>
        <end position="298"/>
    </location>
</feature>
<evidence type="ECO:0000256" key="3">
    <source>
        <dbReference type="ARBA" id="ARBA00022722"/>
    </source>
</evidence>
<evidence type="ECO:0000256" key="5">
    <source>
        <dbReference type="ARBA" id="ARBA00022839"/>
    </source>
</evidence>
<dbReference type="InterPro" id="IPR051086">
    <property type="entry name" value="RNase_D-like"/>
</dbReference>
<gene>
    <name evidence="6 8" type="primary">rnd</name>
    <name evidence="8" type="ORF">GCM10022228_10630</name>
</gene>
<proteinExistence type="inferred from homology"/>
<dbReference type="SMART" id="SM00474">
    <property type="entry name" value="35EXOc"/>
    <property type="match status" value="1"/>
</dbReference>
<comment type="function">
    <text evidence="6">Exonuclease involved in the 3' processing of various precursor tRNAs. Initiates hydrolysis at the 3'-terminus of an RNA molecule and releases 5'-mononucleotides.</text>
</comment>
<dbReference type="InterPro" id="IPR012337">
    <property type="entry name" value="RNaseH-like_sf"/>
</dbReference>
<dbReference type="HAMAP" id="MF_01899">
    <property type="entry name" value="RNase_D"/>
    <property type="match status" value="1"/>
</dbReference>
<keyword evidence="5 6" id="KW-0269">Exonuclease</keyword>
<dbReference type="Proteomes" id="UP001500133">
    <property type="component" value="Unassembled WGS sequence"/>
</dbReference>
<comment type="similarity">
    <text evidence="6">Belongs to the RNase D family.</text>
</comment>
<keyword evidence="4 6" id="KW-0378">Hydrolase</keyword>
<sequence>MLLSLIDSPTYQWIATPEALDAACARMAGADVIALDTEFFREKTFYPVPALFQFAVDGATYLVDPLRVACTAACQTLLQGDALKLIHACSEDLEVFQRWAGTLPAPLMDTQVAQGFLGDVPGMGFQKLVAHWLNEALPKEETRSDWLKRPLSQAQCDYAALDVICLLAVWKHQARALAQRGRMGWALAQCQTLVDQAGRSSAQDARWFTRQRQLWRLTPRQIEAYRLMTAWREGEIRRRDLPRNWLASDKMLFAVACAMPKNRFELAEVEDVKPSLVKKEGDTLLAMVKTAQQRSVEALPAAWPDPARPPFKPLFKALKKAVSQRAEALGMAPEMLMRRRDIEAVAMQALAGETPRLPGGWRGECLNESLTQALKEAL</sequence>
<evidence type="ECO:0000256" key="6">
    <source>
        <dbReference type="HAMAP-Rule" id="MF_01899"/>
    </source>
</evidence>
<reference evidence="9" key="1">
    <citation type="journal article" date="2019" name="Int. J. Syst. Evol. Microbiol.">
        <title>The Global Catalogue of Microorganisms (GCM) 10K type strain sequencing project: providing services to taxonomists for standard genome sequencing and annotation.</title>
        <authorList>
            <consortium name="The Broad Institute Genomics Platform"/>
            <consortium name="The Broad Institute Genome Sequencing Center for Infectious Disease"/>
            <person name="Wu L."/>
            <person name="Ma J."/>
        </authorList>
    </citation>
    <scope>NUCLEOTIDE SEQUENCE [LARGE SCALE GENOMIC DNA]</scope>
    <source>
        <strain evidence="9">JCM 16914</strain>
    </source>
</reference>
<comment type="caution">
    <text evidence="8">The sequence shown here is derived from an EMBL/GenBank/DDBJ whole genome shotgun (WGS) entry which is preliminary data.</text>
</comment>
<evidence type="ECO:0000256" key="2">
    <source>
        <dbReference type="ARBA" id="ARBA00022694"/>
    </source>
</evidence>
<dbReference type="InterPro" id="IPR036397">
    <property type="entry name" value="RNaseH_sf"/>
</dbReference>
<dbReference type="InterPro" id="IPR002121">
    <property type="entry name" value="HRDC_dom"/>
</dbReference>
<dbReference type="SUPFAM" id="SSF53098">
    <property type="entry name" value="Ribonuclease H-like"/>
    <property type="match status" value="1"/>
</dbReference>
<keyword evidence="2 6" id="KW-0819">tRNA processing</keyword>
<dbReference type="Gene3D" id="3.30.420.10">
    <property type="entry name" value="Ribonuclease H-like superfamily/Ribonuclease H"/>
    <property type="match status" value="1"/>
</dbReference>
<evidence type="ECO:0000313" key="8">
    <source>
        <dbReference type="EMBL" id="GAA3901703.1"/>
    </source>
</evidence>
<dbReference type="Gene3D" id="1.10.150.80">
    <property type="entry name" value="HRDC domain"/>
    <property type="match status" value="2"/>
</dbReference>
<dbReference type="EC" id="3.1.13.5" evidence="6"/>
<dbReference type="InterPro" id="IPR010997">
    <property type="entry name" value="HRDC-like_sf"/>
</dbReference>
<dbReference type="PANTHER" id="PTHR47649">
    <property type="entry name" value="RIBONUCLEASE D"/>
    <property type="match status" value="1"/>
</dbReference>
<dbReference type="Pfam" id="PF00570">
    <property type="entry name" value="HRDC"/>
    <property type="match status" value="1"/>
</dbReference>